<keyword evidence="1" id="KW-0472">Membrane</keyword>
<comment type="caution">
    <text evidence="2">The sequence shown here is derived from an EMBL/GenBank/DDBJ whole genome shotgun (WGS) entry which is preliminary data.</text>
</comment>
<sequence>MKPFFSLFWIYSLVNLLAIPFYYLAIIVAAFSTDSGGIGLLTFTVLYVPVLFIHVILLLVTLAIKRIRLSRSRKLIFGGIYSLTVLVLYTVILFVYFL</sequence>
<name>V6IUU6_9BACL</name>
<dbReference type="PATRIC" id="fig|1395513.3.peg.3085"/>
<keyword evidence="3" id="KW-1185">Reference proteome</keyword>
<dbReference type="RefSeq" id="WP_023511256.1">
    <property type="nucleotide sequence ID" value="NZ_AWTC01000016.1"/>
</dbReference>
<reference evidence="2 3" key="1">
    <citation type="journal article" date="2013" name="Genome Announc.">
        <title>Genome Sequence of Sporolactobacillus laevolacticus DSM442, an Efficient Polymer-Grade D-Lactate Producer from Agricultural Waste Cottonseed as a Nitrogen Source.</title>
        <authorList>
            <person name="Wang H."/>
            <person name="Wang L."/>
            <person name="Ju J."/>
            <person name="Yu B."/>
            <person name="Ma Y."/>
        </authorList>
    </citation>
    <scope>NUCLEOTIDE SEQUENCE [LARGE SCALE GENOMIC DNA]</scope>
    <source>
        <strain evidence="2 3">DSM 442</strain>
    </source>
</reference>
<gene>
    <name evidence="2" type="ORF">P343_15170</name>
</gene>
<accession>V6IUU6</accession>
<feature type="transmembrane region" description="Helical" evidence="1">
    <location>
        <begin position="7"/>
        <end position="32"/>
    </location>
</feature>
<dbReference type="STRING" id="1395513.P343_15170"/>
<protein>
    <submittedName>
        <fullName evidence="2">Uncharacterized protein</fullName>
    </submittedName>
</protein>
<feature type="transmembrane region" description="Helical" evidence="1">
    <location>
        <begin position="75"/>
        <end position="97"/>
    </location>
</feature>
<proteinExistence type="predicted"/>
<dbReference type="AlphaFoldDB" id="V6IUU6"/>
<dbReference type="EMBL" id="AWTC01000016">
    <property type="protein sequence ID" value="EST10948.1"/>
    <property type="molecule type" value="Genomic_DNA"/>
</dbReference>
<evidence type="ECO:0000313" key="2">
    <source>
        <dbReference type="EMBL" id="EST10948.1"/>
    </source>
</evidence>
<organism evidence="2 3">
    <name type="scientific">Sporolactobacillus laevolacticus DSM 442</name>
    <dbReference type="NCBI Taxonomy" id="1395513"/>
    <lineage>
        <taxon>Bacteria</taxon>
        <taxon>Bacillati</taxon>
        <taxon>Bacillota</taxon>
        <taxon>Bacilli</taxon>
        <taxon>Bacillales</taxon>
        <taxon>Sporolactobacillaceae</taxon>
        <taxon>Sporolactobacillus</taxon>
    </lineage>
</organism>
<keyword evidence="1" id="KW-1133">Transmembrane helix</keyword>
<dbReference type="Proteomes" id="UP000018296">
    <property type="component" value="Unassembled WGS sequence"/>
</dbReference>
<dbReference type="OrthoDB" id="9992274at2"/>
<feature type="transmembrane region" description="Helical" evidence="1">
    <location>
        <begin position="38"/>
        <end position="63"/>
    </location>
</feature>
<evidence type="ECO:0000313" key="3">
    <source>
        <dbReference type="Proteomes" id="UP000018296"/>
    </source>
</evidence>
<evidence type="ECO:0000256" key="1">
    <source>
        <dbReference type="SAM" id="Phobius"/>
    </source>
</evidence>
<keyword evidence="1" id="KW-0812">Transmembrane</keyword>